<evidence type="ECO:0000313" key="3">
    <source>
        <dbReference type="Proteomes" id="UP000838756"/>
    </source>
</evidence>
<comment type="caution">
    <text evidence="2">The sequence shown here is derived from an EMBL/GenBank/DDBJ whole genome shotgun (WGS) entry which is preliminary data.</text>
</comment>
<keyword evidence="3" id="KW-1185">Reference proteome</keyword>
<sequence>MLIEAGADPNIETAGAATQHCALLSPRSPSQPPHSPPTPPTPTPGYTPPTAGWTALVYACSGAGAAGAVEVARRLLSAG</sequence>
<feature type="compositionally biased region" description="Pro residues" evidence="1">
    <location>
        <begin position="29"/>
        <end position="47"/>
    </location>
</feature>
<organism evidence="2 3">
    <name type="scientific">Pararge aegeria aegeria</name>
    <dbReference type="NCBI Taxonomy" id="348720"/>
    <lineage>
        <taxon>Eukaryota</taxon>
        <taxon>Metazoa</taxon>
        <taxon>Ecdysozoa</taxon>
        <taxon>Arthropoda</taxon>
        <taxon>Hexapoda</taxon>
        <taxon>Insecta</taxon>
        <taxon>Pterygota</taxon>
        <taxon>Neoptera</taxon>
        <taxon>Endopterygota</taxon>
        <taxon>Lepidoptera</taxon>
        <taxon>Glossata</taxon>
        <taxon>Ditrysia</taxon>
        <taxon>Papilionoidea</taxon>
        <taxon>Nymphalidae</taxon>
        <taxon>Satyrinae</taxon>
        <taxon>Satyrini</taxon>
        <taxon>Parargina</taxon>
        <taxon>Pararge</taxon>
    </lineage>
</organism>
<dbReference type="EMBL" id="CAKXAJ010012413">
    <property type="protein sequence ID" value="CAH2215695.1"/>
    <property type="molecule type" value="Genomic_DNA"/>
</dbReference>
<feature type="non-terminal residue" evidence="2">
    <location>
        <position position="1"/>
    </location>
</feature>
<evidence type="ECO:0000256" key="1">
    <source>
        <dbReference type="SAM" id="MobiDB-lite"/>
    </source>
</evidence>
<feature type="region of interest" description="Disordered" evidence="1">
    <location>
        <begin position="23"/>
        <end position="48"/>
    </location>
</feature>
<gene>
    <name evidence="2" type="primary">jg479</name>
    <name evidence="2" type="ORF">PAEG_LOCUS3781</name>
</gene>
<protein>
    <submittedName>
        <fullName evidence="2">Jg479 protein</fullName>
    </submittedName>
</protein>
<reference evidence="2" key="1">
    <citation type="submission" date="2022-03" db="EMBL/GenBank/DDBJ databases">
        <authorList>
            <person name="Lindestad O."/>
        </authorList>
    </citation>
    <scope>NUCLEOTIDE SEQUENCE</scope>
</reference>
<name>A0A8S4QMC6_9NEOP</name>
<dbReference type="InterPro" id="IPR036770">
    <property type="entry name" value="Ankyrin_rpt-contain_sf"/>
</dbReference>
<accession>A0A8S4QMC6</accession>
<dbReference type="AlphaFoldDB" id="A0A8S4QMC6"/>
<dbReference type="Proteomes" id="UP000838756">
    <property type="component" value="Unassembled WGS sequence"/>
</dbReference>
<proteinExistence type="predicted"/>
<evidence type="ECO:0000313" key="2">
    <source>
        <dbReference type="EMBL" id="CAH2215695.1"/>
    </source>
</evidence>
<dbReference type="Gene3D" id="1.25.40.20">
    <property type="entry name" value="Ankyrin repeat-containing domain"/>
    <property type="match status" value="1"/>
</dbReference>